<comment type="subcellular location">
    <subcellularLocation>
        <location evidence="1">Membrane</location>
        <topology evidence="1">Multi-pass membrane protein</topology>
    </subcellularLocation>
</comment>
<feature type="region of interest" description="Disordered" evidence="6">
    <location>
        <begin position="1"/>
        <end position="47"/>
    </location>
</feature>
<keyword evidence="4 7" id="KW-1133">Transmembrane helix</keyword>
<dbReference type="GeneID" id="39575145"/>
<evidence type="ECO:0000256" key="7">
    <source>
        <dbReference type="SAM" id="Phobius"/>
    </source>
</evidence>
<comment type="similarity">
    <text evidence="2">Belongs to the amino acid/polyamine transporter 2 family.</text>
</comment>
<keyword evidence="3 7" id="KW-0812">Transmembrane</keyword>
<evidence type="ECO:0000313" key="10">
    <source>
        <dbReference type="Proteomes" id="UP000272025"/>
    </source>
</evidence>
<accession>A0A3N2Q4I7</accession>
<feature type="domain" description="Amino acid transporter transmembrane" evidence="8">
    <location>
        <begin position="85"/>
        <end position="479"/>
    </location>
</feature>
<evidence type="ECO:0000256" key="2">
    <source>
        <dbReference type="ARBA" id="ARBA00008066"/>
    </source>
</evidence>
<proteinExistence type="inferred from homology"/>
<feature type="transmembrane region" description="Helical" evidence="7">
    <location>
        <begin position="160"/>
        <end position="184"/>
    </location>
</feature>
<evidence type="ECO:0000256" key="3">
    <source>
        <dbReference type="ARBA" id="ARBA00022692"/>
    </source>
</evidence>
<dbReference type="GO" id="GO:0015179">
    <property type="term" value="F:L-amino acid transmembrane transporter activity"/>
    <property type="evidence" value="ECO:0007669"/>
    <property type="project" value="TreeGrafter"/>
</dbReference>
<sequence>MNGQYRQDAAVADTRKPNGEKRDESTNSNSSESYNGSVGNGIAPQGSTGSWHALEEKQATVGDREAGVQAQNIFSNGGKNYRTVGRWMSGILLITNQVGIGILSLPGTLPTLGIVPGVIAIIGIGLLSTYTAYVLLQFYRAHPHVVNMADMARVVGGRPLEAIVAVGLLIKFCFTCASATVTLSVALNSITDHALCTVAFMAVAFVAFWLLSLPRRFSFVAKMGIPGTLSVVIPVFIVIISLGVGNPQGAEPGFTPQRNIVGYPGFRDGLGACLNIAYAYAGNAGFVTYMVEMEDPSHDFLPALIILQGFSIPLYILAAVAIYCLAGQYTTSPSLGSAPLILAKVAYGILLPGMLVTGLIFGHSAVKYLYVLVMRRLNATDQLTAPTFKSWSVWVGCATLFWVCVFILANAIPIFDSILAISSAALIAWFTFGISGVFWLHLNRGRYFLNRRKICLTALNVFTVALALFMNTAGLWAAILGLLDTFQSDENNIRGPFSCADNGIL</sequence>
<feature type="transmembrane region" description="Helical" evidence="7">
    <location>
        <begin position="303"/>
        <end position="329"/>
    </location>
</feature>
<dbReference type="RefSeq" id="XP_028469485.1">
    <property type="nucleotide sequence ID" value="XM_028606667.1"/>
</dbReference>
<dbReference type="PANTHER" id="PTHR22950">
    <property type="entry name" value="AMINO ACID TRANSPORTER"/>
    <property type="match status" value="1"/>
</dbReference>
<feature type="compositionally biased region" description="Basic and acidic residues" evidence="6">
    <location>
        <begin position="13"/>
        <end position="25"/>
    </location>
</feature>
<dbReference type="Gene3D" id="1.20.1740.10">
    <property type="entry name" value="Amino acid/polyamine transporter I"/>
    <property type="match status" value="1"/>
</dbReference>
<dbReference type="EMBL" id="ML119052">
    <property type="protein sequence ID" value="ROT41679.1"/>
    <property type="molecule type" value="Genomic_DNA"/>
</dbReference>
<evidence type="ECO:0000256" key="4">
    <source>
        <dbReference type="ARBA" id="ARBA00022989"/>
    </source>
</evidence>
<feature type="compositionally biased region" description="Low complexity" evidence="6">
    <location>
        <begin position="26"/>
        <end position="41"/>
    </location>
</feature>
<dbReference type="AlphaFoldDB" id="A0A3N2Q4I7"/>
<keyword evidence="5 7" id="KW-0472">Membrane</keyword>
<organism evidence="9 10">
    <name type="scientific">Sodiomyces alkalinus (strain CBS 110278 / VKM F-3762 / F11)</name>
    <name type="common">Alkaliphilic filamentous fungus</name>
    <dbReference type="NCBI Taxonomy" id="1314773"/>
    <lineage>
        <taxon>Eukaryota</taxon>
        <taxon>Fungi</taxon>
        <taxon>Dikarya</taxon>
        <taxon>Ascomycota</taxon>
        <taxon>Pezizomycotina</taxon>
        <taxon>Sordariomycetes</taxon>
        <taxon>Hypocreomycetidae</taxon>
        <taxon>Glomerellales</taxon>
        <taxon>Plectosphaerellaceae</taxon>
        <taxon>Sodiomyces</taxon>
    </lineage>
</organism>
<keyword evidence="10" id="KW-1185">Reference proteome</keyword>
<evidence type="ECO:0000313" key="9">
    <source>
        <dbReference type="EMBL" id="ROT41679.1"/>
    </source>
</evidence>
<feature type="transmembrane region" description="Helical" evidence="7">
    <location>
        <begin position="418"/>
        <end position="442"/>
    </location>
</feature>
<dbReference type="STRING" id="1314773.A0A3N2Q4I7"/>
<evidence type="ECO:0000259" key="8">
    <source>
        <dbReference type="Pfam" id="PF01490"/>
    </source>
</evidence>
<gene>
    <name evidence="9" type="ORF">SODALDRAFT_125978</name>
</gene>
<dbReference type="GO" id="GO:0016020">
    <property type="term" value="C:membrane"/>
    <property type="evidence" value="ECO:0007669"/>
    <property type="project" value="UniProtKB-SubCell"/>
</dbReference>
<feature type="transmembrane region" description="Helical" evidence="7">
    <location>
        <begin position="269"/>
        <end position="291"/>
    </location>
</feature>
<evidence type="ECO:0000256" key="6">
    <source>
        <dbReference type="SAM" id="MobiDB-lite"/>
    </source>
</evidence>
<feature type="transmembrane region" description="Helical" evidence="7">
    <location>
        <begin position="190"/>
        <end position="211"/>
    </location>
</feature>
<feature type="transmembrane region" description="Helical" evidence="7">
    <location>
        <begin position="223"/>
        <end position="244"/>
    </location>
</feature>
<feature type="transmembrane region" description="Helical" evidence="7">
    <location>
        <begin position="454"/>
        <end position="479"/>
    </location>
</feature>
<dbReference type="Proteomes" id="UP000272025">
    <property type="component" value="Unassembled WGS sequence"/>
</dbReference>
<feature type="transmembrane region" description="Helical" evidence="7">
    <location>
        <begin position="391"/>
        <end position="412"/>
    </location>
</feature>
<reference evidence="9 10" key="1">
    <citation type="journal article" date="2018" name="Mol. Ecol.">
        <title>The obligate alkalophilic soda-lake fungus Sodiomyces alkalinus has shifted to a protein diet.</title>
        <authorList>
            <person name="Grum-Grzhimaylo A.A."/>
            <person name="Falkoski D.L."/>
            <person name="van den Heuvel J."/>
            <person name="Valero-Jimenez C.A."/>
            <person name="Min B."/>
            <person name="Choi I.G."/>
            <person name="Lipzen A."/>
            <person name="Daum C.G."/>
            <person name="Aanen D.K."/>
            <person name="Tsang A."/>
            <person name="Henrissat B."/>
            <person name="Bilanenko E.N."/>
            <person name="de Vries R.P."/>
            <person name="van Kan J.A.L."/>
            <person name="Grigoriev I.V."/>
            <person name="Debets A.J.M."/>
        </authorList>
    </citation>
    <scope>NUCLEOTIDE SEQUENCE [LARGE SCALE GENOMIC DNA]</scope>
    <source>
        <strain evidence="9 10">F11</strain>
    </source>
</reference>
<feature type="transmembrane region" description="Helical" evidence="7">
    <location>
        <begin position="87"/>
        <end position="105"/>
    </location>
</feature>
<feature type="transmembrane region" description="Helical" evidence="7">
    <location>
        <begin position="349"/>
        <end position="370"/>
    </location>
</feature>
<dbReference type="InterPro" id="IPR013057">
    <property type="entry name" value="AA_transpt_TM"/>
</dbReference>
<dbReference type="OrthoDB" id="294730at2759"/>
<name>A0A3N2Q4I7_SODAK</name>
<evidence type="ECO:0000256" key="1">
    <source>
        <dbReference type="ARBA" id="ARBA00004141"/>
    </source>
</evidence>
<feature type="transmembrane region" description="Helical" evidence="7">
    <location>
        <begin position="117"/>
        <end position="139"/>
    </location>
</feature>
<protein>
    <submittedName>
        <fullName evidence="9">Amino acid transporter</fullName>
    </submittedName>
</protein>
<dbReference type="PANTHER" id="PTHR22950:SF479">
    <property type="entry name" value="AMINO ACID TRANSPORTER (EUROFUNG)-RELATED"/>
    <property type="match status" value="1"/>
</dbReference>
<evidence type="ECO:0000256" key="5">
    <source>
        <dbReference type="ARBA" id="ARBA00023136"/>
    </source>
</evidence>
<dbReference type="Pfam" id="PF01490">
    <property type="entry name" value="Aa_trans"/>
    <property type="match status" value="1"/>
</dbReference>